<gene>
    <name evidence="1" type="ORF">Patl1_07778</name>
</gene>
<evidence type="ECO:0000313" key="2">
    <source>
        <dbReference type="Proteomes" id="UP001164250"/>
    </source>
</evidence>
<accession>A0ACC1AF60</accession>
<evidence type="ECO:0000313" key="1">
    <source>
        <dbReference type="EMBL" id="KAJ0085600.1"/>
    </source>
</evidence>
<comment type="caution">
    <text evidence="1">The sequence shown here is derived from an EMBL/GenBank/DDBJ whole genome shotgun (WGS) entry which is preliminary data.</text>
</comment>
<reference evidence="2" key="1">
    <citation type="journal article" date="2023" name="G3 (Bethesda)">
        <title>Genome assembly and association tests identify interacting loci associated with vigor, precocity, and sex in interspecific pistachio rootstocks.</title>
        <authorList>
            <person name="Palmer W."/>
            <person name="Jacygrad E."/>
            <person name="Sagayaradj S."/>
            <person name="Cavanaugh K."/>
            <person name="Han R."/>
            <person name="Bertier L."/>
            <person name="Beede B."/>
            <person name="Kafkas S."/>
            <person name="Golino D."/>
            <person name="Preece J."/>
            <person name="Michelmore R."/>
        </authorList>
    </citation>
    <scope>NUCLEOTIDE SEQUENCE [LARGE SCALE GENOMIC DNA]</scope>
</reference>
<proteinExistence type="predicted"/>
<name>A0ACC1AF60_9ROSI</name>
<keyword evidence="2" id="KW-1185">Reference proteome</keyword>
<protein>
    <submittedName>
        <fullName evidence="1">Uncharacterized protein</fullName>
    </submittedName>
</protein>
<dbReference type="Proteomes" id="UP001164250">
    <property type="component" value="Chromosome 10"/>
</dbReference>
<dbReference type="EMBL" id="CM047906">
    <property type="protein sequence ID" value="KAJ0085600.1"/>
    <property type="molecule type" value="Genomic_DNA"/>
</dbReference>
<sequence length="102" mass="11417">MSNSSSYNHYAATCNQSSNSSKGQEEKMQGKEKAKAEQEVDRFVELSGKKMATLWSSEDPERTVELEFLDRTIPVFYLDDLLRASAKVLGKGKLGSTYKTTL</sequence>
<organism evidence="1 2">
    <name type="scientific">Pistacia atlantica</name>
    <dbReference type="NCBI Taxonomy" id="434234"/>
    <lineage>
        <taxon>Eukaryota</taxon>
        <taxon>Viridiplantae</taxon>
        <taxon>Streptophyta</taxon>
        <taxon>Embryophyta</taxon>
        <taxon>Tracheophyta</taxon>
        <taxon>Spermatophyta</taxon>
        <taxon>Magnoliopsida</taxon>
        <taxon>eudicotyledons</taxon>
        <taxon>Gunneridae</taxon>
        <taxon>Pentapetalae</taxon>
        <taxon>rosids</taxon>
        <taxon>malvids</taxon>
        <taxon>Sapindales</taxon>
        <taxon>Anacardiaceae</taxon>
        <taxon>Pistacia</taxon>
    </lineage>
</organism>